<evidence type="ECO:0000256" key="1">
    <source>
        <dbReference type="SAM" id="MobiDB-lite"/>
    </source>
</evidence>
<dbReference type="EMBL" id="FRDM01000002">
    <property type="protein sequence ID" value="SHN54540.1"/>
    <property type="molecule type" value="Genomic_DNA"/>
</dbReference>
<protein>
    <submittedName>
        <fullName evidence="2">Uncharacterized protein</fullName>
    </submittedName>
</protein>
<sequence length="181" mass="19350">MPRGGRRERGGRTGPGRLRVAATAPLADGGAVDPLRGLGLPRIPGLSELVDVLQKQTEAMAQLPRTLADLNSAVRELITATRVATETIASAQRTAERLEGLVDELEEPVRALRPGLERVGRVLDDPAVDTLPDTLRTVSDDLLPLVHGLRQATDRVGTVAGFLRRRAPGTKDRPEDDAPPA</sequence>
<evidence type="ECO:0000313" key="3">
    <source>
        <dbReference type="Proteomes" id="UP000184428"/>
    </source>
</evidence>
<dbReference type="AlphaFoldDB" id="A0A1M7S7Y3"/>
<evidence type="ECO:0000313" key="2">
    <source>
        <dbReference type="EMBL" id="SHN54540.1"/>
    </source>
</evidence>
<dbReference type="Proteomes" id="UP000184428">
    <property type="component" value="Unassembled WGS sequence"/>
</dbReference>
<feature type="region of interest" description="Disordered" evidence="1">
    <location>
        <begin position="1"/>
        <end position="25"/>
    </location>
</feature>
<proteinExistence type="predicted"/>
<reference evidence="2 3" key="1">
    <citation type="submission" date="2016-12" db="EMBL/GenBank/DDBJ databases">
        <authorList>
            <person name="Song W.-J."/>
            <person name="Kurnit D.M."/>
        </authorList>
    </citation>
    <scope>NUCLEOTIDE SEQUENCE [LARGE SCALE GENOMIC DNA]</scope>
    <source>
        <strain evidence="2 3">DSM 43162</strain>
    </source>
</reference>
<gene>
    <name evidence="2" type="ORF">SAMN05660350_00479</name>
</gene>
<feature type="compositionally biased region" description="Basic and acidic residues" evidence="1">
    <location>
        <begin position="1"/>
        <end position="11"/>
    </location>
</feature>
<accession>A0A1M7S7Y3</accession>
<organism evidence="2 3">
    <name type="scientific">Geodermatophilus obscurus</name>
    <dbReference type="NCBI Taxonomy" id="1861"/>
    <lineage>
        <taxon>Bacteria</taxon>
        <taxon>Bacillati</taxon>
        <taxon>Actinomycetota</taxon>
        <taxon>Actinomycetes</taxon>
        <taxon>Geodermatophilales</taxon>
        <taxon>Geodermatophilaceae</taxon>
        <taxon>Geodermatophilus</taxon>
    </lineage>
</organism>
<name>A0A1M7S7Y3_9ACTN</name>